<sequence length="681" mass="76207">MCENLLRQFLLSPPPKSVADDIRQSLLTLTTIESPFPEFPVANPARYVKTLQKQEAGPDILRDLFNVADSFLHCHQSSQAWSLVHILRVVSHSLNFVVKPEGLASVSQLILDTLATVLPDGEDAAYLPAEEMISKHLFEFVESEFRGHVAKTASAEMIHAYQRVKRAALRYEKVLTEDLIPLIHQRSKQRQDHKQLKPWALSFDIHNKAIWLRGLVQQDLKLDNTQNLYHPVDRYGKTVKDRWTTARVEKYLGEYKLAAEQARHCVATLLSDISKQLAPHSLSIVQLATFSNVMRTFLLHTKACKPKHWSLAVDNDSTSRLDLESFFPYWMSAHGAVKNSLTLNDMAVLTGHNMAGKSTTIRSAAVVSLLAAVGFMFPAKRVGFSDIIDGWYLRTGSYDDPAAGLSTFAVEMNDIHIALRDASSHTLVLIDELGKGTETRSGHAIAASVLEYLQAKNIRGIFSTHWHELFFNPAVQLDAMQMISMAVNEEGEPSYKIVAGSCLSSAAYRTAFTLGFNNHIITRAQEIEKAYTKYVEINEQQEYSFTNVMGRVAEESPIYEVHSLTRASHLLSEITQQPLSQIKTVAANMQASIADSQHSVIYVLRTSLGFYYVGETDNIHARVEAHRKIGSKKNCVFIYTLVPLGKSTARKIESTLIKKMTLLGFPLLSADDAKHQHFGSA</sequence>
<evidence type="ECO:0000259" key="4">
    <source>
        <dbReference type="PROSITE" id="PS00486"/>
    </source>
</evidence>
<dbReference type="PROSITE" id="PS00486">
    <property type="entry name" value="DNA_MISMATCH_REPAIR_2"/>
    <property type="match status" value="1"/>
</dbReference>
<dbReference type="Proteomes" id="UP000242502">
    <property type="component" value="Unassembled WGS sequence"/>
</dbReference>
<dbReference type="EMBL" id="MDLC01000040">
    <property type="protein sequence ID" value="ODS23083.1"/>
    <property type="molecule type" value="Genomic_DNA"/>
</dbReference>
<keyword evidence="1" id="KW-0547">Nucleotide-binding</keyword>
<feature type="domain" description="DNA mismatch repair proteins mutS family" evidence="4">
    <location>
        <begin position="426"/>
        <end position="442"/>
    </location>
</feature>
<dbReference type="SUPFAM" id="SSF52540">
    <property type="entry name" value="P-loop containing nucleoside triphosphate hydrolases"/>
    <property type="match status" value="1"/>
</dbReference>
<dbReference type="InterPro" id="IPR027417">
    <property type="entry name" value="P-loop_NTPase"/>
</dbReference>
<dbReference type="Pfam" id="PF00488">
    <property type="entry name" value="MutS_V"/>
    <property type="match status" value="1"/>
</dbReference>
<proteinExistence type="predicted"/>
<evidence type="ECO:0000313" key="5">
    <source>
        <dbReference type="EMBL" id="ODS23083.1"/>
    </source>
</evidence>
<dbReference type="AlphaFoldDB" id="A0A1D2QNF3"/>
<reference evidence="5 6" key="1">
    <citation type="journal article" date="2016" name="Appl. Environ. Microbiol.">
        <title>Lack of Overt Genome Reduction in the Bryostatin-Producing Bryozoan Symbiont "Candidatus Endobugula sertula".</title>
        <authorList>
            <person name="Miller I.J."/>
            <person name="Vanee N."/>
            <person name="Fong S.S."/>
            <person name="Lim-Fong G.E."/>
            <person name="Kwan J.C."/>
        </authorList>
    </citation>
    <scope>NUCLEOTIDE SEQUENCE [LARGE SCALE GENOMIC DNA]</scope>
    <source>
        <strain evidence="5">AB1-4</strain>
    </source>
</reference>
<keyword evidence="2" id="KW-0067">ATP-binding</keyword>
<keyword evidence="3" id="KW-0238">DNA-binding</keyword>
<name>A0A1D2QNF3_9GAMM</name>
<dbReference type="GO" id="GO:0006298">
    <property type="term" value="P:mismatch repair"/>
    <property type="evidence" value="ECO:0007669"/>
    <property type="project" value="InterPro"/>
</dbReference>
<evidence type="ECO:0000256" key="2">
    <source>
        <dbReference type="ARBA" id="ARBA00022840"/>
    </source>
</evidence>
<dbReference type="PANTHER" id="PTHR48448">
    <property type="entry name" value="MUTL PROTEIN ISOFORM 1"/>
    <property type="match status" value="1"/>
</dbReference>
<dbReference type="STRING" id="62101.AB835_10795"/>
<evidence type="ECO:0000313" key="6">
    <source>
        <dbReference type="Proteomes" id="UP000242502"/>
    </source>
</evidence>
<dbReference type="GO" id="GO:0030983">
    <property type="term" value="F:mismatched DNA binding"/>
    <property type="evidence" value="ECO:0007669"/>
    <property type="project" value="InterPro"/>
</dbReference>
<evidence type="ECO:0000256" key="3">
    <source>
        <dbReference type="ARBA" id="ARBA00023125"/>
    </source>
</evidence>
<dbReference type="InterPro" id="IPR000432">
    <property type="entry name" value="DNA_mismatch_repair_MutS_C"/>
</dbReference>
<dbReference type="Gene3D" id="3.40.50.300">
    <property type="entry name" value="P-loop containing nucleotide triphosphate hydrolases"/>
    <property type="match status" value="1"/>
</dbReference>
<dbReference type="PANTHER" id="PTHR48448:SF1">
    <property type="entry name" value="MUTL PROTEIN ISOFORM 1"/>
    <property type="match status" value="1"/>
</dbReference>
<comment type="caution">
    <text evidence="5">The sequence shown here is derived from an EMBL/GenBank/DDBJ whole genome shotgun (WGS) entry which is preliminary data.</text>
</comment>
<dbReference type="InterPro" id="IPR053276">
    <property type="entry name" value="MtDNA_mismatch_repair_MutS"/>
</dbReference>
<protein>
    <recommendedName>
        <fullName evidence="4">DNA mismatch repair proteins mutS family domain-containing protein</fullName>
    </recommendedName>
</protein>
<dbReference type="SMART" id="SM00534">
    <property type="entry name" value="MUTSac"/>
    <property type="match status" value="1"/>
</dbReference>
<accession>A0A1D2QNF3</accession>
<organism evidence="5 6">
    <name type="scientific">Candidatus Endobugula sertula</name>
    <name type="common">Bugula neritina bacterial symbiont</name>
    <dbReference type="NCBI Taxonomy" id="62101"/>
    <lineage>
        <taxon>Bacteria</taxon>
        <taxon>Pseudomonadati</taxon>
        <taxon>Pseudomonadota</taxon>
        <taxon>Gammaproteobacteria</taxon>
        <taxon>Cellvibrionales</taxon>
        <taxon>Cellvibrionaceae</taxon>
        <taxon>Candidatus Endobugula</taxon>
    </lineage>
</organism>
<evidence type="ECO:0000256" key="1">
    <source>
        <dbReference type="ARBA" id="ARBA00022741"/>
    </source>
</evidence>
<gene>
    <name evidence="5" type="ORF">AB835_10795</name>
</gene>
<dbReference type="GO" id="GO:0005524">
    <property type="term" value="F:ATP binding"/>
    <property type="evidence" value="ECO:0007669"/>
    <property type="project" value="UniProtKB-KW"/>
</dbReference>